<proteinExistence type="inferred from homology"/>
<comment type="similarity">
    <text evidence="2 10">Belongs to the Aux/IAA family.</text>
</comment>
<dbReference type="SUPFAM" id="SSF54277">
    <property type="entry name" value="CAD &amp; PB1 domains"/>
    <property type="match status" value="1"/>
</dbReference>
<evidence type="ECO:0000256" key="3">
    <source>
        <dbReference type="ARBA" id="ARBA00011726"/>
    </source>
</evidence>
<dbReference type="InterPro" id="IPR033389">
    <property type="entry name" value="AUX/IAA_dom"/>
</dbReference>
<accession>A0A2I4H0W7</accession>
<evidence type="ECO:0000256" key="5">
    <source>
        <dbReference type="ARBA" id="ARBA00023015"/>
    </source>
</evidence>
<dbReference type="Gramene" id="Jr16_02240_p1">
    <property type="protein sequence ID" value="cds.Jr16_02240_p1"/>
    <property type="gene ID" value="Jr16_02240"/>
</dbReference>
<dbReference type="PROSITE" id="PS51745">
    <property type="entry name" value="PB1"/>
    <property type="match status" value="1"/>
</dbReference>
<keyword evidence="5 10" id="KW-0805">Transcription regulation</keyword>
<dbReference type="GO" id="GO:0005634">
    <property type="term" value="C:nucleus"/>
    <property type="evidence" value="ECO:0007669"/>
    <property type="project" value="UniProtKB-SubCell"/>
</dbReference>
<evidence type="ECO:0000256" key="9">
    <source>
        <dbReference type="ARBA" id="ARBA00025283"/>
    </source>
</evidence>
<reference evidence="12" key="1">
    <citation type="submission" date="2025-08" db="UniProtKB">
        <authorList>
            <consortium name="RefSeq"/>
        </authorList>
    </citation>
    <scope>IDENTIFICATION</scope>
    <source>
        <tissue evidence="12">Leaves</tissue>
    </source>
</reference>
<keyword evidence="4 10" id="KW-0678">Repressor</keyword>
<dbReference type="GeneID" id="109012544"/>
<dbReference type="OrthoDB" id="1900465at2759"/>
<protein>
    <recommendedName>
        <fullName evidence="10">Auxin-responsive protein</fullName>
    </recommendedName>
</protein>
<keyword evidence="8 10" id="KW-0927">Auxin signaling pathway</keyword>
<dbReference type="PANTHER" id="PTHR31734">
    <property type="entry name" value="AUXIN-RESPONSIVE PROTEIN IAA17"/>
    <property type="match status" value="1"/>
</dbReference>
<keyword evidence="7 10" id="KW-0539">Nucleus</keyword>
<keyword evidence="11" id="KW-1185">Reference proteome</keyword>
<dbReference type="FunCoup" id="A0A2I4H0W7">
    <property type="interactions" value="285"/>
</dbReference>
<evidence type="ECO:0000256" key="4">
    <source>
        <dbReference type="ARBA" id="ARBA00022491"/>
    </source>
</evidence>
<dbReference type="PANTHER" id="PTHR31734:SF114">
    <property type="entry name" value="AUXIN-RESPONSIVE PROTEIN IAA32"/>
    <property type="match status" value="1"/>
</dbReference>
<dbReference type="AlphaFoldDB" id="A0A2I4H0W7"/>
<comment type="function">
    <text evidence="9">Aux/IAA proteins are short-lived transcriptional factors that function as repressors of early auxin response genes at low auxin concentrations. Repression is thought to result from the interaction with auxin response factors (ARFs), proteins that bind to the auxin-responsive promoter element (AuxRE). Formation of heterodimers with ARF proteins may alter their ability to modulate early auxin response genes expression.</text>
</comment>
<dbReference type="RefSeq" id="XP_018849795.1">
    <property type="nucleotide sequence ID" value="XM_018994250.2"/>
</dbReference>
<gene>
    <name evidence="12" type="primary">LOC109012544</name>
</gene>
<dbReference type="GO" id="GO:0009734">
    <property type="term" value="P:auxin-activated signaling pathway"/>
    <property type="evidence" value="ECO:0007669"/>
    <property type="project" value="UniProtKB-UniRule"/>
</dbReference>
<dbReference type="Gene3D" id="3.10.20.90">
    <property type="entry name" value="Phosphatidylinositol 3-kinase Catalytic Subunit, Chain A, domain 1"/>
    <property type="match status" value="1"/>
</dbReference>
<keyword evidence="6 10" id="KW-0804">Transcription</keyword>
<sequence>MDSKISGFLLNSSNLQSAHFEAKQDDDGSIDLGLSLRTLQRPEDYHPSGSSRLLSLEGYDDWPHEANLNLNSLNSMHRRNIPEGCDEESEGVQSKESWGYVKVNMDGVIVGRKICIPDHGDYSGLAYHLEDMFGTQVVSGLRLFQDGSEFTLLYKDRSEENWRAVGDVPWKVFVQCVKRLRIARKKADPVPGSSSKFI</sequence>
<evidence type="ECO:0000256" key="6">
    <source>
        <dbReference type="ARBA" id="ARBA00023163"/>
    </source>
</evidence>
<evidence type="ECO:0000256" key="1">
    <source>
        <dbReference type="ARBA" id="ARBA00004123"/>
    </source>
</evidence>
<evidence type="ECO:0000256" key="7">
    <source>
        <dbReference type="ARBA" id="ARBA00023242"/>
    </source>
</evidence>
<dbReference type="InterPro" id="IPR053793">
    <property type="entry name" value="PB1-like"/>
</dbReference>
<dbReference type="GO" id="GO:0006355">
    <property type="term" value="P:regulation of DNA-templated transcription"/>
    <property type="evidence" value="ECO:0007669"/>
    <property type="project" value="InterPro"/>
</dbReference>
<dbReference type="KEGG" id="jre:109012544"/>
<dbReference type="Pfam" id="PF02309">
    <property type="entry name" value="AUX_IAA"/>
    <property type="match status" value="1"/>
</dbReference>
<evidence type="ECO:0000256" key="8">
    <source>
        <dbReference type="ARBA" id="ARBA00023294"/>
    </source>
</evidence>
<dbReference type="Proteomes" id="UP000235220">
    <property type="component" value="Chromosome 16"/>
</dbReference>
<organism evidence="11 12">
    <name type="scientific">Juglans regia</name>
    <name type="common">English walnut</name>
    <dbReference type="NCBI Taxonomy" id="51240"/>
    <lineage>
        <taxon>Eukaryota</taxon>
        <taxon>Viridiplantae</taxon>
        <taxon>Streptophyta</taxon>
        <taxon>Embryophyta</taxon>
        <taxon>Tracheophyta</taxon>
        <taxon>Spermatophyta</taxon>
        <taxon>Magnoliopsida</taxon>
        <taxon>eudicotyledons</taxon>
        <taxon>Gunneridae</taxon>
        <taxon>Pentapetalae</taxon>
        <taxon>rosids</taxon>
        <taxon>fabids</taxon>
        <taxon>Fagales</taxon>
        <taxon>Juglandaceae</taxon>
        <taxon>Juglans</taxon>
    </lineage>
</organism>
<comment type="subcellular location">
    <subcellularLocation>
        <location evidence="1 10">Nucleus</location>
    </subcellularLocation>
</comment>
<evidence type="ECO:0000313" key="12">
    <source>
        <dbReference type="RefSeq" id="XP_018849795.1"/>
    </source>
</evidence>
<dbReference type="InterPro" id="IPR003311">
    <property type="entry name" value="AUX_IAA"/>
</dbReference>
<dbReference type="STRING" id="51240.A0A2I4H0W7"/>
<comment type="subunit">
    <text evidence="3 10">Homodimers and heterodimers.</text>
</comment>
<evidence type="ECO:0000256" key="10">
    <source>
        <dbReference type="RuleBase" id="RU004549"/>
    </source>
</evidence>
<evidence type="ECO:0000256" key="2">
    <source>
        <dbReference type="ARBA" id="ARBA00006728"/>
    </source>
</evidence>
<evidence type="ECO:0000313" key="11">
    <source>
        <dbReference type="Proteomes" id="UP000235220"/>
    </source>
</evidence>
<name>A0A2I4H0W7_JUGRE</name>